<dbReference type="UniPathway" id="UPA00544"/>
<dbReference type="PANTHER" id="PTHR30605">
    <property type="entry name" value="ANHYDRO-N-ACETYLMURAMIC ACID KINASE"/>
    <property type="match status" value="1"/>
</dbReference>
<dbReference type="SUPFAM" id="SSF53067">
    <property type="entry name" value="Actin-like ATPase domain"/>
    <property type="match status" value="1"/>
</dbReference>
<comment type="catalytic activity">
    <reaction evidence="2">
        <text>1,6-anhydro-N-acetyl-beta-muramate + ATP + H2O = N-acetyl-D-muramate 6-phosphate + ADP + H(+)</text>
        <dbReference type="Rhea" id="RHEA:24952"/>
        <dbReference type="ChEBI" id="CHEBI:15377"/>
        <dbReference type="ChEBI" id="CHEBI:15378"/>
        <dbReference type="ChEBI" id="CHEBI:30616"/>
        <dbReference type="ChEBI" id="CHEBI:58690"/>
        <dbReference type="ChEBI" id="CHEBI:58722"/>
        <dbReference type="ChEBI" id="CHEBI:456216"/>
        <dbReference type="EC" id="2.7.1.170"/>
    </reaction>
</comment>
<evidence type="ECO:0000256" key="1">
    <source>
        <dbReference type="ARBA" id="ARBA00023277"/>
    </source>
</evidence>
<dbReference type="AlphaFoldDB" id="A0A1Y2L8X9"/>
<dbReference type="STRING" id="1293890.TALK_16380"/>
<comment type="pathway">
    <text evidence="2">Cell wall biogenesis; peptidoglycan recycling.</text>
</comment>
<evidence type="ECO:0000313" key="4">
    <source>
        <dbReference type="Proteomes" id="UP000193396"/>
    </source>
</evidence>
<dbReference type="RefSeq" id="WP_085620223.1">
    <property type="nucleotide sequence ID" value="NZ_CAXBPE010000012.1"/>
</dbReference>
<keyword evidence="2 3" id="KW-0418">Kinase</keyword>
<proteinExistence type="inferred from homology"/>
<keyword evidence="1 2" id="KW-0119">Carbohydrate metabolism</keyword>
<dbReference type="Proteomes" id="UP000193396">
    <property type="component" value="Unassembled WGS sequence"/>
</dbReference>
<accession>A0A1Y2L8X9</accession>
<organism evidence="3 4">
    <name type="scientific">Thalassospira alkalitolerans</name>
    <dbReference type="NCBI Taxonomy" id="1293890"/>
    <lineage>
        <taxon>Bacteria</taxon>
        <taxon>Pseudomonadati</taxon>
        <taxon>Pseudomonadota</taxon>
        <taxon>Alphaproteobacteria</taxon>
        <taxon>Rhodospirillales</taxon>
        <taxon>Thalassospiraceae</taxon>
        <taxon>Thalassospira</taxon>
    </lineage>
</organism>
<dbReference type="PANTHER" id="PTHR30605:SF0">
    <property type="entry name" value="ANHYDRO-N-ACETYLMURAMIC ACID KINASE"/>
    <property type="match status" value="1"/>
</dbReference>
<evidence type="ECO:0000313" key="3">
    <source>
        <dbReference type="EMBL" id="OSQ46192.1"/>
    </source>
</evidence>
<dbReference type="GO" id="GO:0009254">
    <property type="term" value="P:peptidoglycan turnover"/>
    <property type="evidence" value="ECO:0007669"/>
    <property type="project" value="UniProtKB-UniRule"/>
</dbReference>
<dbReference type="Gene3D" id="3.30.420.40">
    <property type="match status" value="2"/>
</dbReference>
<comment type="pathway">
    <text evidence="2">Amino-sugar metabolism; 1,6-anhydro-N-acetylmuramate degradation.</text>
</comment>
<keyword evidence="2" id="KW-0547">Nucleotide-binding</keyword>
<dbReference type="GO" id="GO:0005524">
    <property type="term" value="F:ATP binding"/>
    <property type="evidence" value="ECO:0007669"/>
    <property type="project" value="UniProtKB-UniRule"/>
</dbReference>
<dbReference type="GO" id="GO:0016301">
    <property type="term" value="F:kinase activity"/>
    <property type="evidence" value="ECO:0007669"/>
    <property type="project" value="UniProtKB-KW"/>
</dbReference>
<comment type="similarity">
    <text evidence="2">Belongs to the anhydro-N-acetylmuramic acid kinase family.</text>
</comment>
<evidence type="ECO:0000256" key="2">
    <source>
        <dbReference type="HAMAP-Rule" id="MF_01270"/>
    </source>
</evidence>
<dbReference type="GO" id="GO:0097175">
    <property type="term" value="P:1,6-anhydro-N-acetyl-beta-muramic acid catabolic process"/>
    <property type="evidence" value="ECO:0007669"/>
    <property type="project" value="UniProtKB-UniRule"/>
</dbReference>
<dbReference type="UniPathway" id="UPA00343"/>
<dbReference type="NCBIfam" id="NF007141">
    <property type="entry name" value="PRK09585.1-5"/>
    <property type="match status" value="1"/>
</dbReference>
<dbReference type="InterPro" id="IPR043129">
    <property type="entry name" value="ATPase_NBD"/>
</dbReference>
<feature type="binding site" evidence="2">
    <location>
        <begin position="14"/>
        <end position="21"/>
    </location>
    <ligand>
        <name>ATP</name>
        <dbReference type="ChEBI" id="CHEBI:30616"/>
    </ligand>
</feature>
<sequence length="371" mass="39441">MTQGWIKAIGMMSGTSLDGVDAALIETDGINVRRSDHSVFVPYTPQLRERMRACFGNRTATNTEHVVADDLTQVHVGAVNMLLAKAQVAASDIGVIGFHGQTVFHEPGAGITRQIGTPEMLAEQTGIPVVADFRLADVAAGGEGAPLVPVYHAALMKSTGIDIPVAVLNIGGVSNVTWIGPDDELLAFDCGPGNARLDDWMLRHTGNPVDLNGATASSGHPDPMVEVKFLEDPYFDRVPPKSLDRDDMAARIDGLVVEAALDVADGAATLAQCTVAAIVAGVNHLPAAPLQWFVCGGGRHNQYLMEHLNRRLGVPVRSVDDLDWDGDAVEAECFGYLAVRHLRNLPLSFPGTTGVPHPCPGGRLYHTKKAA</sequence>
<dbReference type="HAMAP" id="MF_01270">
    <property type="entry name" value="AnhMurNAc_kinase"/>
    <property type="match status" value="1"/>
</dbReference>
<dbReference type="GO" id="GO:0006040">
    <property type="term" value="P:amino sugar metabolic process"/>
    <property type="evidence" value="ECO:0007669"/>
    <property type="project" value="InterPro"/>
</dbReference>
<keyword evidence="4" id="KW-1185">Reference proteome</keyword>
<gene>
    <name evidence="2" type="primary">anmK</name>
    <name evidence="3" type="ORF">TALK_16380</name>
</gene>
<dbReference type="InterPro" id="IPR005338">
    <property type="entry name" value="Anhydro_N_Ac-Mur_kinase"/>
</dbReference>
<dbReference type="OrthoDB" id="9763949at2"/>
<reference evidence="3 4" key="1">
    <citation type="submission" date="2014-03" db="EMBL/GenBank/DDBJ databases">
        <title>The draft genome sequence of Thalassospira alkalitolerans JCM 18968.</title>
        <authorList>
            <person name="Lai Q."/>
            <person name="Shao Z."/>
        </authorList>
    </citation>
    <scope>NUCLEOTIDE SEQUENCE [LARGE SCALE GENOMIC DNA]</scope>
    <source>
        <strain evidence="3 4">JCM 18968</strain>
    </source>
</reference>
<keyword evidence="2" id="KW-0808">Transferase</keyword>
<dbReference type="EMBL" id="JFKB01000012">
    <property type="protein sequence ID" value="OSQ46192.1"/>
    <property type="molecule type" value="Genomic_DNA"/>
</dbReference>
<protein>
    <recommendedName>
        <fullName evidence="2">Anhydro-N-acetylmuramic acid kinase</fullName>
        <ecNumber evidence="2">2.7.1.170</ecNumber>
    </recommendedName>
    <alternativeName>
        <fullName evidence="2">AnhMurNAc kinase</fullName>
    </alternativeName>
</protein>
<dbReference type="EC" id="2.7.1.170" evidence="2"/>
<dbReference type="GO" id="GO:0016773">
    <property type="term" value="F:phosphotransferase activity, alcohol group as acceptor"/>
    <property type="evidence" value="ECO:0007669"/>
    <property type="project" value="UniProtKB-UniRule"/>
</dbReference>
<dbReference type="Pfam" id="PF03702">
    <property type="entry name" value="AnmK"/>
    <property type="match status" value="1"/>
</dbReference>
<comment type="function">
    <text evidence="2">Catalyzes the specific phosphorylation of 1,6-anhydro-N-acetylmuramic acid (anhMurNAc) with the simultaneous cleavage of the 1,6-anhydro ring, generating MurNAc-6-P. Is required for the utilization of anhMurNAc either imported from the medium or derived from its own cell wall murein, and thus plays a role in cell wall recycling.</text>
</comment>
<keyword evidence="2" id="KW-0067">ATP-binding</keyword>
<name>A0A1Y2L8X9_9PROT</name>
<comment type="caution">
    <text evidence="3">The sequence shown here is derived from an EMBL/GenBank/DDBJ whole genome shotgun (WGS) entry which is preliminary data.</text>
</comment>